<evidence type="ECO:0000256" key="1">
    <source>
        <dbReference type="ARBA" id="ARBA00010641"/>
    </source>
</evidence>
<gene>
    <name evidence="9" type="ORF">EII40_06645</name>
</gene>
<dbReference type="InterPro" id="IPR036388">
    <property type="entry name" value="WH-like_DNA-bd_sf"/>
</dbReference>
<dbReference type="Proteomes" id="UP000278609">
    <property type="component" value="Unassembled WGS sequence"/>
</dbReference>
<accession>A0A3P1XSQ9</accession>
<dbReference type="GO" id="GO:0006352">
    <property type="term" value="P:DNA-templated transcription initiation"/>
    <property type="evidence" value="ECO:0007669"/>
    <property type="project" value="InterPro"/>
</dbReference>
<organism evidence="9 10">
    <name type="scientific">Tannerella forsythia</name>
    <name type="common">Bacteroides forsythus</name>
    <dbReference type="NCBI Taxonomy" id="28112"/>
    <lineage>
        <taxon>Bacteria</taxon>
        <taxon>Pseudomonadati</taxon>
        <taxon>Bacteroidota</taxon>
        <taxon>Bacteroidia</taxon>
        <taxon>Bacteroidales</taxon>
        <taxon>Tannerellaceae</taxon>
        <taxon>Tannerella</taxon>
    </lineage>
</organism>
<dbReference type="NCBIfam" id="TIGR02937">
    <property type="entry name" value="sigma70-ECF"/>
    <property type="match status" value="1"/>
</dbReference>
<dbReference type="PANTHER" id="PTHR43133">
    <property type="entry name" value="RNA POLYMERASE ECF-TYPE SIGMA FACTO"/>
    <property type="match status" value="1"/>
</dbReference>
<dbReference type="InterPro" id="IPR000838">
    <property type="entry name" value="RNA_pol_sigma70_ECF_CS"/>
</dbReference>
<dbReference type="InterPro" id="IPR007627">
    <property type="entry name" value="RNA_pol_sigma70_r2"/>
</dbReference>
<dbReference type="InterPro" id="IPR013324">
    <property type="entry name" value="RNA_pol_sigma_r3/r4-like"/>
</dbReference>
<name>A0A3P1XSQ9_TANFO</name>
<reference evidence="9 10" key="1">
    <citation type="submission" date="2018-11" db="EMBL/GenBank/DDBJ databases">
        <title>Genomes From Bacteria Associated with the Canine Oral Cavity: a Test Case for Automated Genome-Based Taxonomic Assignment.</title>
        <authorList>
            <person name="Coil D.A."/>
            <person name="Jospin G."/>
            <person name="Darling A.E."/>
            <person name="Wallis C."/>
            <person name="Davis I.J."/>
            <person name="Harris S."/>
            <person name="Eisen J.A."/>
            <person name="Holcombe L.J."/>
            <person name="O'Flynn C."/>
        </authorList>
    </citation>
    <scope>NUCLEOTIDE SEQUENCE [LARGE SCALE GENOMIC DNA]</scope>
    <source>
        <strain evidence="9 10">OH2617_COT-023</strain>
    </source>
</reference>
<evidence type="ECO:0000259" key="7">
    <source>
        <dbReference type="Pfam" id="PF04542"/>
    </source>
</evidence>
<evidence type="ECO:0000259" key="8">
    <source>
        <dbReference type="Pfam" id="PF08281"/>
    </source>
</evidence>
<dbReference type="CDD" id="cd06171">
    <property type="entry name" value="Sigma70_r4"/>
    <property type="match status" value="1"/>
</dbReference>
<feature type="domain" description="RNA polymerase sigma-70 region 2" evidence="7">
    <location>
        <begin position="24"/>
        <end position="91"/>
    </location>
</feature>
<dbReference type="AlphaFoldDB" id="A0A3P1XSQ9"/>
<feature type="domain" description="RNA polymerase sigma factor 70 region 4 type 2" evidence="8">
    <location>
        <begin position="123"/>
        <end position="175"/>
    </location>
</feature>
<evidence type="ECO:0000313" key="9">
    <source>
        <dbReference type="EMBL" id="RRD61090.1"/>
    </source>
</evidence>
<dbReference type="InterPro" id="IPR013325">
    <property type="entry name" value="RNA_pol_sigma_r2"/>
</dbReference>
<evidence type="ECO:0000256" key="3">
    <source>
        <dbReference type="ARBA" id="ARBA00023082"/>
    </source>
</evidence>
<evidence type="ECO:0000256" key="2">
    <source>
        <dbReference type="ARBA" id="ARBA00023015"/>
    </source>
</evidence>
<dbReference type="InterPro" id="IPR013249">
    <property type="entry name" value="RNA_pol_sigma70_r4_t2"/>
</dbReference>
<dbReference type="GO" id="GO:0003677">
    <property type="term" value="F:DNA binding"/>
    <property type="evidence" value="ECO:0007669"/>
    <property type="project" value="UniProtKB-KW"/>
</dbReference>
<dbReference type="PROSITE" id="PS01063">
    <property type="entry name" value="SIGMA70_ECF"/>
    <property type="match status" value="1"/>
</dbReference>
<dbReference type="SUPFAM" id="SSF88659">
    <property type="entry name" value="Sigma3 and sigma4 domains of RNA polymerase sigma factors"/>
    <property type="match status" value="1"/>
</dbReference>
<dbReference type="Pfam" id="PF04542">
    <property type="entry name" value="Sigma70_r2"/>
    <property type="match status" value="1"/>
</dbReference>
<dbReference type="RefSeq" id="WP_124751490.1">
    <property type="nucleotide sequence ID" value="NZ_RQYS01000024.1"/>
</dbReference>
<dbReference type="SUPFAM" id="SSF88946">
    <property type="entry name" value="Sigma2 domain of RNA polymerase sigma factors"/>
    <property type="match status" value="1"/>
</dbReference>
<keyword evidence="2 6" id="KW-0805">Transcription regulation</keyword>
<sequence>MERLSDMEYVERVQAGDAECFAPLLERYSQPVFSLLMRIVGNREDAEELTQDVFLKVFRSLSSFQGNSSFATWLYRIAYNTAVSATRRTKREWMSFDDSGMERVAEETSDNEADETLNEDRLQRLEHALDRLRPDDRALILLFYKQEKTMEEIAEITGLTLSNVKVKIHRIRKKLMDGVKSREN</sequence>
<evidence type="ECO:0000256" key="4">
    <source>
        <dbReference type="ARBA" id="ARBA00023125"/>
    </source>
</evidence>
<dbReference type="OrthoDB" id="1027298at2"/>
<dbReference type="Gene3D" id="1.10.1740.10">
    <property type="match status" value="1"/>
</dbReference>
<dbReference type="InterPro" id="IPR039425">
    <property type="entry name" value="RNA_pol_sigma-70-like"/>
</dbReference>
<evidence type="ECO:0000313" key="10">
    <source>
        <dbReference type="Proteomes" id="UP000278609"/>
    </source>
</evidence>
<keyword evidence="3 6" id="KW-0731">Sigma factor</keyword>
<proteinExistence type="inferred from homology"/>
<protein>
    <recommendedName>
        <fullName evidence="6">RNA polymerase sigma factor</fullName>
    </recommendedName>
</protein>
<keyword evidence="4 6" id="KW-0238">DNA-binding</keyword>
<keyword evidence="5 6" id="KW-0804">Transcription</keyword>
<evidence type="ECO:0000256" key="6">
    <source>
        <dbReference type="RuleBase" id="RU000716"/>
    </source>
</evidence>
<dbReference type="InterPro" id="IPR014284">
    <property type="entry name" value="RNA_pol_sigma-70_dom"/>
</dbReference>
<dbReference type="Pfam" id="PF08281">
    <property type="entry name" value="Sigma70_r4_2"/>
    <property type="match status" value="1"/>
</dbReference>
<dbReference type="Gene3D" id="1.10.10.10">
    <property type="entry name" value="Winged helix-like DNA-binding domain superfamily/Winged helix DNA-binding domain"/>
    <property type="match status" value="1"/>
</dbReference>
<dbReference type="PANTHER" id="PTHR43133:SF45">
    <property type="entry name" value="RNA POLYMERASE ECF-TYPE SIGMA FACTOR"/>
    <property type="match status" value="1"/>
</dbReference>
<comment type="similarity">
    <text evidence="1 6">Belongs to the sigma-70 factor family. ECF subfamily.</text>
</comment>
<dbReference type="EMBL" id="RQYS01000024">
    <property type="protein sequence ID" value="RRD61090.1"/>
    <property type="molecule type" value="Genomic_DNA"/>
</dbReference>
<evidence type="ECO:0000256" key="5">
    <source>
        <dbReference type="ARBA" id="ARBA00023163"/>
    </source>
</evidence>
<dbReference type="GO" id="GO:0016987">
    <property type="term" value="F:sigma factor activity"/>
    <property type="evidence" value="ECO:0007669"/>
    <property type="project" value="UniProtKB-KW"/>
</dbReference>
<comment type="caution">
    <text evidence="9">The sequence shown here is derived from an EMBL/GenBank/DDBJ whole genome shotgun (WGS) entry which is preliminary data.</text>
</comment>